<dbReference type="InterPro" id="IPR029058">
    <property type="entry name" value="AB_hydrolase_fold"/>
</dbReference>
<dbReference type="GO" id="GO:0047570">
    <property type="term" value="F:3-oxoadipate enol-lactonase activity"/>
    <property type="evidence" value="ECO:0007669"/>
    <property type="project" value="UniProtKB-EC"/>
</dbReference>
<dbReference type="Proteomes" id="UP000244904">
    <property type="component" value="Unassembled WGS sequence"/>
</dbReference>
<evidence type="ECO:0000259" key="1">
    <source>
        <dbReference type="Pfam" id="PF12697"/>
    </source>
</evidence>
<dbReference type="Pfam" id="PF12697">
    <property type="entry name" value="Abhydrolase_6"/>
    <property type="match status" value="1"/>
</dbReference>
<dbReference type="AlphaFoldDB" id="A0A2R8AWC1"/>
<keyword evidence="3" id="KW-1185">Reference proteome</keyword>
<protein>
    <submittedName>
        <fullName evidence="2">3-oxoadipate enol-lactonase 2</fullName>
        <ecNumber evidence="2">3.1.1.24</ecNumber>
    </submittedName>
</protein>
<gene>
    <name evidence="2" type="primary">catD_5</name>
    <name evidence="2" type="ORF">PRI8871_02023</name>
</gene>
<dbReference type="PANTHER" id="PTHR43798:SF29">
    <property type="entry name" value="AB HYDROLASE-1 DOMAIN-CONTAINING PROTEIN"/>
    <property type="match status" value="1"/>
</dbReference>
<evidence type="ECO:0000313" key="2">
    <source>
        <dbReference type="EMBL" id="SPF80217.1"/>
    </source>
</evidence>
<dbReference type="PANTHER" id="PTHR43798">
    <property type="entry name" value="MONOACYLGLYCEROL LIPASE"/>
    <property type="match status" value="1"/>
</dbReference>
<accession>A0A2R8AWC1</accession>
<dbReference type="OrthoDB" id="5491135at2"/>
<dbReference type="EMBL" id="OMOJ01000003">
    <property type="protein sequence ID" value="SPF80217.1"/>
    <property type="molecule type" value="Genomic_DNA"/>
</dbReference>
<evidence type="ECO:0000313" key="3">
    <source>
        <dbReference type="Proteomes" id="UP000244904"/>
    </source>
</evidence>
<keyword evidence="2" id="KW-0378">Hydrolase</keyword>
<dbReference type="InterPro" id="IPR050266">
    <property type="entry name" value="AB_hydrolase_sf"/>
</dbReference>
<dbReference type="SUPFAM" id="SSF53474">
    <property type="entry name" value="alpha/beta-Hydrolases"/>
    <property type="match status" value="1"/>
</dbReference>
<proteinExistence type="predicted"/>
<sequence length="224" mass="24604">MTVLLIPGLLCDRVVWEPAIDALGGQAAVADLSTQSDIRDMARDCLARHDGPLRVAGHSMGARVAMEMAHQAPDRIERLALLDTGIHPLKEGEPEKRAEIVRFANENGMAALAERWLPGMIHRKDLPQVWDMLRAMVLRMNPALHARQIAALVGRPDASSYLADVTCPVLLVVGRQDQWSPVSQHEDMKVLMPQAQLEVVENAGHFAPVEQPEAVAALLKAFLE</sequence>
<dbReference type="PRINTS" id="PR00111">
    <property type="entry name" value="ABHYDROLASE"/>
</dbReference>
<name>A0A2R8AWC1_9RHOB</name>
<reference evidence="3" key="1">
    <citation type="submission" date="2018-03" db="EMBL/GenBank/DDBJ databases">
        <authorList>
            <person name="Rodrigo-Torres L."/>
            <person name="Arahal R. D."/>
            <person name="Lucena T."/>
        </authorList>
    </citation>
    <scope>NUCLEOTIDE SEQUENCE [LARGE SCALE GENOMIC DNA]</scope>
    <source>
        <strain evidence="3">CECT 8871</strain>
    </source>
</reference>
<dbReference type="RefSeq" id="WP_108886089.1">
    <property type="nucleotide sequence ID" value="NZ_OMOJ01000003.1"/>
</dbReference>
<feature type="domain" description="AB hydrolase-1" evidence="1">
    <location>
        <begin position="30"/>
        <end position="217"/>
    </location>
</feature>
<organism evidence="2 3">
    <name type="scientific">Pseudoprimorskyibacter insulae</name>
    <dbReference type="NCBI Taxonomy" id="1695997"/>
    <lineage>
        <taxon>Bacteria</taxon>
        <taxon>Pseudomonadati</taxon>
        <taxon>Pseudomonadota</taxon>
        <taxon>Alphaproteobacteria</taxon>
        <taxon>Rhodobacterales</taxon>
        <taxon>Paracoccaceae</taxon>
        <taxon>Pseudoprimorskyibacter</taxon>
    </lineage>
</organism>
<dbReference type="EC" id="3.1.1.24" evidence="2"/>
<dbReference type="InterPro" id="IPR000073">
    <property type="entry name" value="AB_hydrolase_1"/>
</dbReference>
<dbReference type="Gene3D" id="3.40.50.1820">
    <property type="entry name" value="alpha/beta hydrolase"/>
    <property type="match status" value="1"/>
</dbReference>